<protein>
    <submittedName>
        <fullName evidence="1">Uncharacterized protein</fullName>
    </submittedName>
</protein>
<accession>A0A9P3Q2G2</accession>
<evidence type="ECO:0000313" key="2">
    <source>
        <dbReference type="Proteomes" id="UP001063166"/>
    </source>
</evidence>
<dbReference type="Proteomes" id="UP001063166">
    <property type="component" value="Unassembled WGS sequence"/>
</dbReference>
<organism evidence="1 2">
    <name type="scientific">Lyophyllum shimeji</name>
    <name type="common">Hon-shimeji</name>
    <name type="synonym">Tricholoma shimeji</name>
    <dbReference type="NCBI Taxonomy" id="47721"/>
    <lineage>
        <taxon>Eukaryota</taxon>
        <taxon>Fungi</taxon>
        <taxon>Dikarya</taxon>
        <taxon>Basidiomycota</taxon>
        <taxon>Agaricomycotina</taxon>
        <taxon>Agaricomycetes</taxon>
        <taxon>Agaricomycetidae</taxon>
        <taxon>Agaricales</taxon>
        <taxon>Tricholomatineae</taxon>
        <taxon>Lyophyllaceae</taxon>
        <taxon>Lyophyllum</taxon>
    </lineage>
</organism>
<dbReference type="EMBL" id="BRPK01000023">
    <property type="protein sequence ID" value="GLB45451.1"/>
    <property type="molecule type" value="Genomic_DNA"/>
</dbReference>
<comment type="caution">
    <text evidence="1">The sequence shown here is derived from an EMBL/GenBank/DDBJ whole genome shotgun (WGS) entry which is preliminary data.</text>
</comment>
<proteinExistence type="predicted"/>
<dbReference type="AlphaFoldDB" id="A0A9P3Q2G2"/>
<gene>
    <name evidence="1" type="ORF">LshimejAT787_2300110</name>
</gene>
<reference evidence="1" key="1">
    <citation type="submission" date="2022-07" db="EMBL/GenBank/DDBJ databases">
        <title>The genome of Lyophyllum shimeji provides insight into the initial evolution of ectomycorrhizal fungal genome.</title>
        <authorList>
            <person name="Kobayashi Y."/>
            <person name="Shibata T."/>
            <person name="Hirakawa H."/>
            <person name="Shigenobu S."/>
            <person name="Nishiyama T."/>
            <person name="Yamada A."/>
            <person name="Hasebe M."/>
            <person name="Kawaguchi M."/>
        </authorList>
    </citation>
    <scope>NUCLEOTIDE SEQUENCE</scope>
    <source>
        <strain evidence="1">AT787</strain>
    </source>
</reference>
<evidence type="ECO:0000313" key="1">
    <source>
        <dbReference type="EMBL" id="GLB45451.1"/>
    </source>
</evidence>
<keyword evidence="2" id="KW-1185">Reference proteome</keyword>
<name>A0A9P3Q2G2_LYOSH</name>
<sequence length="85" mass="9614">MRRSCDVQGMWRVPEVTFATSARAEIKEMVANGGNIADQCNACSIEKSTSSPWHRVWVTYWSETPCPIGPGRLPRSHTRPWFPGH</sequence>